<dbReference type="CDD" id="cd01949">
    <property type="entry name" value="GGDEF"/>
    <property type="match status" value="1"/>
</dbReference>
<evidence type="ECO:0000259" key="1">
    <source>
        <dbReference type="PROSITE" id="PS50883"/>
    </source>
</evidence>
<dbReference type="NCBIfam" id="TIGR00254">
    <property type="entry name" value="GGDEF"/>
    <property type="match status" value="1"/>
</dbReference>
<dbReference type="InterPro" id="IPR029787">
    <property type="entry name" value="Nucleotide_cyclase"/>
</dbReference>
<sequence>MLVGLITLPGYFAITADMLESRQQALHSLKQQVEITAKDVAGLQSKILSDTETYLTYLVKLPELQNPVGSACSEFLSKIVKLNPLYVNIGVPLANGDLLCNAHPLNRSVNVFDRPYFQEALTQRTFSIGTYQLDRAANTTSINFGYPVIDTATDAVRGVAVAVVSLAWWTQYLESSNLPELSTAFITDSLDTLVANYPADPDALGRLMAQSNSYNQAEVLLGDDGIRRMQYRLPLLHNNDKESFSLTIGVPTDAVLNRINQRFYMSLLSFSLVMLGLFWVASHVLKRGVLKPIEALTAASRKLQRGIFEPDRVNEGVIELVQLKRQFEQMAETRLEAERQIWIQANNDSLTELPNRYLLNYQLSEAIHHAKQGGVHLDLLLLDLDNFKDINDTLGHETGDKVLCEVAGRLKGVVKAPDLLARLGDDEFTVVLTRHDYAVSLDDFCHQILKLLAEPIHVHEHRLFVTTSIGIASYPADAGCVEELLKSADQAMFTAKRDGRNRHRYFDPAMREAILHKRELIADLRDAIETELVVYYQPIFDCQLQRITKAEALVRWLHPEKGLISPAEFIPLAEECGLIIAIGQRVFDQVCQDLPALKSAYDDGFQVSINVSPIQFAHEETQLTQWVHLLNAHNLSCNDIIVEITEGVMLDPNCETIKKLMVFRDHGMHVALDDFGTGYSSLAYIYQYDIDYFKIDQCFISTLKVGSDTLALCEAMVLMAHKLGIQVVAEGVETTEQAELISAIGCDFIQGYLISKPQPLSVLVSDRKGVVFSS</sequence>
<dbReference type="SUPFAM" id="SSF55073">
    <property type="entry name" value="Nucleotide cyclase"/>
    <property type="match status" value="1"/>
</dbReference>
<dbReference type="AlphaFoldDB" id="A0A364NRG1"/>
<proteinExistence type="predicted"/>
<dbReference type="CDD" id="cd01948">
    <property type="entry name" value="EAL"/>
    <property type="match status" value="1"/>
</dbReference>
<name>A0A364NRG1_9GAMM</name>
<reference evidence="3 4" key="1">
    <citation type="submission" date="2018-06" db="EMBL/GenBank/DDBJ databases">
        <title>Nitrincola tibetense sp. nov., isolated from Lake XuguoCo on Tibetan Plateau.</title>
        <authorList>
            <person name="Xing P."/>
        </authorList>
    </citation>
    <scope>NUCLEOTIDE SEQUENCE [LARGE SCALE GENOMIC DNA]</scope>
    <source>
        <strain evidence="4">xg18</strain>
    </source>
</reference>
<dbReference type="Gene3D" id="6.10.340.10">
    <property type="match status" value="1"/>
</dbReference>
<accession>A0A364NRG1</accession>
<dbReference type="InterPro" id="IPR000160">
    <property type="entry name" value="GGDEF_dom"/>
</dbReference>
<dbReference type="PANTHER" id="PTHR44757">
    <property type="entry name" value="DIGUANYLATE CYCLASE DGCP"/>
    <property type="match status" value="1"/>
</dbReference>
<dbReference type="Gene3D" id="3.30.450.20">
    <property type="entry name" value="PAS domain"/>
    <property type="match status" value="1"/>
</dbReference>
<dbReference type="InterPro" id="IPR001633">
    <property type="entry name" value="EAL_dom"/>
</dbReference>
<protein>
    <recommendedName>
        <fullName evidence="5">GGDEF domain-containing protein</fullName>
    </recommendedName>
</protein>
<dbReference type="Proteomes" id="UP000250744">
    <property type="component" value="Unassembled WGS sequence"/>
</dbReference>
<gene>
    <name evidence="3" type="ORF">DN062_00690</name>
</gene>
<dbReference type="Gene3D" id="3.20.20.450">
    <property type="entry name" value="EAL domain"/>
    <property type="match status" value="1"/>
</dbReference>
<dbReference type="SMART" id="SM00052">
    <property type="entry name" value="EAL"/>
    <property type="match status" value="1"/>
</dbReference>
<dbReference type="InterPro" id="IPR035919">
    <property type="entry name" value="EAL_sf"/>
</dbReference>
<evidence type="ECO:0000259" key="2">
    <source>
        <dbReference type="PROSITE" id="PS50887"/>
    </source>
</evidence>
<dbReference type="Pfam" id="PF00990">
    <property type="entry name" value="GGDEF"/>
    <property type="match status" value="1"/>
</dbReference>
<dbReference type="PROSITE" id="PS50883">
    <property type="entry name" value="EAL"/>
    <property type="match status" value="1"/>
</dbReference>
<feature type="domain" description="EAL" evidence="1">
    <location>
        <begin position="517"/>
        <end position="771"/>
    </location>
</feature>
<feature type="domain" description="GGDEF" evidence="2">
    <location>
        <begin position="375"/>
        <end position="508"/>
    </location>
</feature>
<dbReference type="PROSITE" id="PS50887">
    <property type="entry name" value="GGDEF"/>
    <property type="match status" value="1"/>
</dbReference>
<evidence type="ECO:0000313" key="3">
    <source>
        <dbReference type="EMBL" id="RAU19634.1"/>
    </source>
</evidence>
<dbReference type="InterPro" id="IPR043128">
    <property type="entry name" value="Rev_trsase/Diguanyl_cyclase"/>
</dbReference>
<evidence type="ECO:0000313" key="4">
    <source>
        <dbReference type="Proteomes" id="UP000250744"/>
    </source>
</evidence>
<dbReference type="CDD" id="cd12914">
    <property type="entry name" value="PDC1_DGC_like"/>
    <property type="match status" value="1"/>
</dbReference>
<dbReference type="SUPFAM" id="SSF141868">
    <property type="entry name" value="EAL domain-like"/>
    <property type="match status" value="1"/>
</dbReference>
<organism evidence="3 4">
    <name type="scientific">Nitrincola tibetensis</name>
    <dbReference type="NCBI Taxonomy" id="2219697"/>
    <lineage>
        <taxon>Bacteria</taxon>
        <taxon>Pseudomonadati</taxon>
        <taxon>Pseudomonadota</taxon>
        <taxon>Gammaproteobacteria</taxon>
        <taxon>Oceanospirillales</taxon>
        <taxon>Oceanospirillaceae</taxon>
        <taxon>Nitrincola</taxon>
    </lineage>
</organism>
<dbReference type="EMBL" id="QKRX01000001">
    <property type="protein sequence ID" value="RAU19634.1"/>
    <property type="molecule type" value="Genomic_DNA"/>
</dbReference>
<comment type="caution">
    <text evidence="3">The sequence shown here is derived from an EMBL/GenBank/DDBJ whole genome shotgun (WGS) entry which is preliminary data.</text>
</comment>
<dbReference type="InterPro" id="IPR052155">
    <property type="entry name" value="Biofilm_reg_signaling"/>
</dbReference>
<keyword evidence="4" id="KW-1185">Reference proteome</keyword>
<dbReference type="Pfam" id="PF00563">
    <property type="entry name" value="EAL"/>
    <property type="match status" value="1"/>
</dbReference>
<evidence type="ECO:0008006" key="5">
    <source>
        <dbReference type="Google" id="ProtNLM"/>
    </source>
</evidence>
<dbReference type="SMART" id="SM00267">
    <property type="entry name" value="GGDEF"/>
    <property type="match status" value="1"/>
</dbReference>
<dbReference type="Gene3D" id="3.30.70.270">
    <property type="match status" value="1"/>
</dbReference>
<dbReference type="PANTHER" id="PTHR44757:SF2">
    <property type="entry name" value="BIOFILM ARCHITECTURE MAINTENANCE PROTEIN MBAA"/>
    <property type="match status" value="1"/>
</dbReference>